<feature type="compositionally biased region" description="Low complexity" evidence="3">
    <location>
        <begin position="1"/>
        <end position="22"/>
    </location>
</feature>
<dbReference type="AlphaFoldDB" id="A0A485LFQ3"/>
<gene>
    <name evidence="6" type="primary">Aste57867_20450</name>
    <name evidence="5" type="ORF">As57867_020384</name>
    <name evidence="6" type="ORF">ASTE57867_20450</name>
</gene>
<dbReference type="GO" id="GO:0016020">
    <property type="term" value="C:membrane"/>
    <property type="evidence" value="ECO:0007669"/>
    <property type="project" value="InterPro"/>
</dbReference>
<dbReference type="Proteomes" id="UP000332933">
    <property type="component" value="Unassembled WGS sequence"/>
</dbReference>
<dbReference type="EMBL" id="VJMH01006817">
    <property type="protein sequence ID" value="KAF0687863.1"/>
    <property type="molecule type" value="Genomic_DNA"/>
</dbReference>
<evidence type="ECO:0000313" key="6">
    <source>
        <dbReference type="EMBL" id="VFT97136.1"/>
    </source>
</evidence>
<dbReference type="InterPro" id="IPR000008">
    <property type="entry name" value="C2_dom"/>
</dbReference>
<dbReference type="SUPFAM" id="SSF49562">
    <property type="entry name" value="C2 domain (Calcium/lipid-binding domain, CaLB)"/>
    <property type="match status" value="1"/>
</dbReference>
<dbReference type="PANTHER" id="PTHR45911">
    <property type="entry name" value="C2 DOMAIN-CONTAINING PROTEIN"/>
    <property type="match status" value="1"/>
</dbReference>
<keyword evidence="7" id="KW-1185">Reference proteome</keyword>
<keyword evidence="2" id="KW-0106">Calcium</keyword>
<dbReference type="SMART" id="SM00694">
    <property type="entry name" value="DysFC"/>
    <property type="match status" value="1"/>
</dbReference>
<protein>
    <submittedName>
        <fullName evidence="6">Aste57867_20450 protein</fullName>
    </submittedName>
</protein>
<keyword evidence="1" id="KW-0479">Metal-binding</keyword>
<evidence type="ECO:0000256" key="3">
    <source>
        <dbReference type="SAM" id="MobiDB-lite"/>
    </source>
</evidence>
<organism evidence="6 7">
    <name type="scientific">Aphanomyces stellatus</name>
    <dbReference type="NCBI Taxonomy" id="120398"/>
    <lineage>
        <taxon>Eukaryota</taxon>
        <taxon>Sar</taxon>
        <taxon>Stramenopiles</taxon>
        <taxon>Oomycota</taxon>
        <taxon>Saprolegniomycetes</taxon>
        <taxon>Saprolegniales</taxon>
        <taxon>Verrucalvaceae</taxon>
        <taxon>Aphanomyces</taxon>
    </lineage>
</organism>
<reference evidence="5" key="2">
    <citation type="submission" date="2019-06" db="EMBL/GenBank/DDBJ databases">
        <title>Genomics analysis of Aphanomyces spp. identifies a new class of oomycete effector associated with host adaptation.</title>
        <authorList>
            <person name="Gaulin E."/>
        </authorList>
    </citation>
    <scope>NUCLEOTIDE SEQUENCE</scope>
    <source>
        <strain evidence="5">CBS 578.67</strain>
    </source>
</reference>
<evidence type="ECO:0000259" key="4">
    <source>
        <dbReference type="PROSITE" id="PS50004"/>
    </source>
</evidence>
<dbReference type="Gene3D" id="2.60.40.150">
    <property type="entry name" value="C2 domain"/>
    <property type="match status" value="1"/>
</dbReference>
<proteinExistence type="predicted"/>
<dbReference type="GO" id="GO:0046872">
    <property type="term" value="F:metal ion binding"/>
    <property type="evidence" value="ECO:0007669"/>
    <property type="project" value="UniProtKB-KW"/>
</dbReference>
<evidence type="ECO:0000313" key="7">
    <source>
        <dbReference type="Proteomes" id="UP000332933"/>
    </source>
</evidence>
<dbReference type="Pfam" id="PF00168">
    <property type="entry name" value="C2"/>
    <property type="match status" value="1"/>
</dbReference>
<dbReference type="PANTHER" id="PTHR45911:SF7">
    <property type="entry name" value="C2 DOMAIN-CONTAINING PROTEIN"/>
    <property type="match status" value="1"/>
</dbReference>
<feature type="compositionally biased region" description="Basic residues" evidence="3">
    <location>
        <begin position="25"/>
        <end position="37"/>
    </location>
</feature>
<dbReference type="CDD" id="cd00030">
    <property type="entry name" value="C2"/>
    <property type="match status" value="1"/>
</dbReference>
<dbReference type="SMART" id="SM00239">
    <property type="entry name" value="C2"/>
    <property type="match status" value="1"/>
</dbReference>
<dbReference type="EMBL" id="CAADRA010006840">
    <property type="protein sequence ID" value="VFT97136.1"/>
    <property type="molecule type" value="Genomic_DNA"/>
</dbReference>
<evidence type="ECO:0000256" key="2">
    <source>
        <dbReference type="ARBA" id="ARBA00022837"/>
    </source>
</evidence>
<dbReference type="PROSITE" id="PS50004">
    <property type="entry name" value="C2"/>
    <property type="match status" value="1"/>
</dbReference>
<evidence type="ECO:0000313" key="5">
    <source>
        <dbReference type="EMBL" id="KAF0687863.1"/>
    </source>
</evidence>
<reference evidence="6 7" key="1">
    <citation type="submission" date="2019-03" db="EMBL/GenBank/DDBJ databases">
        <authorList>
            <person name="Gaulin E."/>
            <person name="Dumas B."/>
        </authorList>
    </citation>
    <scope>NUCLEOTIDE SEQUENCE [LARGE SCALE GENOMIC DNA]</scope>
    <source>
        <strain evidence="6">CBS 568.67</strain>
    </source>
</reference>
<dbReference type="InterPro" id="IPR006614">
    <property type="entry name" value="Peroxin/Ferlin"/>
</dbReference>
<dbReference type="OrthoDB" id="270970at2759"/>
<feature type="region of interest" description="Disordered" evidence="3">
    <location>
        <begin position="1"/>
        <end position="37"/>
    </location>
</feature>
<accession>A0A485LFQ3</accession>
<name>A0A485LFQ3_9STRA</name>
<feature type="domain" description="C2" evidence="4">
    <location>
        <begin position="18"/>
        <end position="142"/>
    </location>
</feature>
<evidence type="ECO:0000256" key="1">
    <source>
        <dbReference type="ARBA" id="ARBA00022723"/>
    </source>
</evidence>
<sequence length="290" mass="32338">MTITTSNSPSSSPRRASLSSPTHQSPRRKSTPPTHRLRIVLEKATDLPKSDAEWAGGSSDPYVVFEFGPQNTLRTSVVDKSVNPTWPHEEFEFVLTDNDVEMHKVLNVYVKDYNVSSPDTLMATMSLDVVHWTGATKASNVHITPYPLILATSLASQAVKPMLHMAVTYLTEAEATSNVTGEIWEHERWVPTQGWSKHNLSHLFLDPPAWVNEEGTGGDNFVDAEVAPTGYKPVDGWEYKVAKGDSAGWMYAGSFLGPWHNKKVFTSVARRRLWERHYTRVNQEATAASS</sequence>
<dbReference type="InterPro" id="IPR035892">
    <property type="entry name" value="C2_domain_sf"/>
</dbReference>